<dbReference type="SMART" id="SM00355">
    <property type="entry name" value="ZnF_C2H2"/>
    <property type="match status" value="3"/>
</dbReference>
<dbReference type="OrthoDB" id="5399138at2759"/>
<feature type="compositionally biased region" description="Basic residues" evidence="2">
    <location>
        <begin position="190"/>
        <end position="208"/>
    </location>
</feature>
<feature type="region of interest" description="Disordered" evidence="2">
    <location>
        <begin position="92"/>
        <end position="126"/>
    </location>
</feature>
<evidence type="ECO:0000259" key="3">
    <source>
        <dbReference type="PROSITE" id="PS50157"/>
    </source>
</evidence>
<dbReference type="Proteomes" id="UP000813461">
    <property type="component" value="Unassembled WGS sequence"/>
</dbReference>
<evidence type="ECO:0000313" key="5">
    <source>
        <dbReference type="Proteomes" id="UP000813461"/>
    </source>
</evidence>
<feature type="compositionally biased region" description="Polar residues" evidence="2">
    <location>
        <begin position="139"/>
        <end position="151"/>
    </location>
</feature>
<evidence type="ECO:0000313" key="4">
    <source>
        <dbReference type="EMBL" id="KAH7071059.1"/>
    </source>
</evidence>
<feature type="domain" description="C2H2-type" evidence="3">
    <location>
        <begin position="217"/>
        <end position="245"/>
    </location>
</feature>
<dbReference type="GO" id="GO:0008270">
    <property type="term" value="F:zinc ion binding"/>
    <property type="evidence" value="ECO:0007669"/>
    <property type="project" value="UniProtKB-KW"/>
</dbReference>
<keyword evidence="1" id="KW-0862">Zinc</keyword>
<dbReference type="EMBL" id="JAGMVJ010000025">
    <property type="protein sequence ID" value="KAH7071059.1"/>
    <property type="molecule type" value="Genomic_DNA"/>
</dbReference>
<feature type="region of interest" description="Disordered" evidence="2">
    <location>
        <begin position="138"/>
        <end position="209"/>
    </location>
</feature>
<dbReference type="PROSITE" id="PS50157">
    <property type="entry name" value="ZINC_FINGER_C2H2_2"/>
    <property type="match status" value="1"/>
</dbReference>
<proteinExistence type="predicted"/>
<dbReference type="AlphaFoldDB" id="A0A8K0QW96"/>
<sequence>MDGSQLPPAWQLDENHADIFDNAWAANFDAAEFESTMTAPSYPNRSFDDLNTLPTFDDFTMDPALLESPAEHPETIAPGDSFPLQQFIQQGGHTSPMAIPSGSHNASPTQSLALQRWQNSPPEDEAASLSAIYNAMEQRPQSGGSRGSHTPNLDAFRTHRGPSSTTSLDSGVSDVSLQSVNSNHSATSQSRRRKANKSRAPAKAKSRKPKDSANRIFKCTFCCDDFLHKYDWARHEKSLHLNLEEWVCAPNGGSVVLPLTGRVHCAYCSALDPTHDHLESHNYSACQGGQSTPRTFRRKDHLVQHLRLVHGLDTLPLIDDWKVASAPITSRCGFCDAKLANWEERTDHLAAHFRQGKTMHDWRGNHDFEPDVNARVSNAFPPYLIAAQAMTMVPFSATNHDSIDHNKQVLSQMDLEVLASSLKLDNEPTSPLPAMPTITDEHPPNFPIDQDIEGPQGAETRLFADVLSRHLARFARQQMMLGIVPTDEMFQRESRRILYQDADDAWNQTVADNPEWIQEFRERTGFNQNSGS</sequence>
<dbReference type="InterPro" id="IPR013087">
    <property type="entry name" value="Znf_C2H2_type"/>
</dbReference>
<comment type="caution">
    <text evidence="4">The sequence shown here is derived from an EMBL/GenBank/DDBJ whole genome shotgun (WGS) entry which is preliminary data.</text>
</comment>
<feature type="compositionally biased region" description="Polar residues" evidence="2">
    <location>
        <begin position="161"/>
        <end position="187"/>
    </location>
</feature>
<protein>
    <recommendedName>
        <fullName evidence="3">C2H2-type domain-containing protein</fullName>
    </recommendedName>
</protein>
<feature type="compositionally biased region" description="Polar residues" evidence="2">
    <location>
        <begin position="102"/>
        <end position="121"/>
    </location>
</feature>
<keyword evidence="1" id="KW-0863">Zinc-finger</keyword>
<name>A0A8K0QW96_9PLEO</name>
<accession>A0A8K0QW96</accession>
<keyword evidence="1" id="KW-0479">Metal-binding</keyword>
<evidence type="ECO:0000256" key="1">
    <source>
        <dbReference type="PROSITE-ProRule" id="PRU00042"/>
    </source>
</evidence>
<organism evidence="4 5">
    <name type="scientific">Paraphoma chrysanthemicola</name>
    <dbReference type="NCBI Taxonomy" id="798071"/>
    <lineage>
        <taxon>Eukaryota</taxon>
        <taxon>Fungi</taxon>
        <taxon>Dikarya</taxon>
        <taxon>Ascomycota</taxon>
        <taxon>Pezizomycotina</taxon>
        <taxon>Dothideomycetes</taxon>
        <taxon>Pleosporomycetidae</taxon>
        <taxon>Pleosporales</taxon>
        <taxon>Pleosporineae</taxon>
        <taxon>Phaeosphaeriaceae</taxon>
        <taxon>Paraphoma</taxon>
    </lineage>
</organism>
<keyword evidence="5" id="KW-1185">Reference proteome</keyword>
<gene>
    <name evidence="4" type="ORF">FB567DRAFT_455670</name>
</gene>
<evidence type="ECO:0000256" key="2">
    <source>
        <dbReference type="SAM" id="MobiDB-lite"/>
    </source>
</evidence>
<dbReference type="PROSITE" id="PS00028">
    <property type="entry name" value="ZINC_FINGER_C2H2_1"/>
    <property type="match status" value="1"/>
</dbReference>
<reference evidence="4" key="1">
    <citation type="journal article" date="2021" name="Nat. Commun.">
        <title>Genetic determinants of endophytism in the Arabidopsis root mycobiome.</title>
        <authorList>
            <person name="Mesny F."/>
            <person name="Miyauchi S."/>
            <person name="Thiergart T."/>
            <person name="Pickel B."/>
            <person name="Atanasova L."/>
            <person name="Karlsson M."/>
            <person name="Huettel B."/>
            <person name="Barry K.W."/>
            <person name="Haridas S."/>
            <person name="Chen C."/>
            <person name="Bauer D."/>
            <person name="Andreopoulos W."/>
            <person name="Pangilinan J."/>
            <person name="LaButti K."/>
            <person name="Riley R."/>
            <person name="Lipzen A."/>
            <person name="Clum A."/>
            <person name="Drula E."/>
            <person name="Henrissat B."/>
            <person name="Kohler A."/>
            <person name="Grigoriev I.V."/>
            <person name="Martin F.M."/>
            <person name="Hacquard S."/>
        </authorList>
    </citation>
    <scope>NUCLEOTIDE SEQUENCE</scope>
    <source>
        <strain evidence="4">MPI-SDFR-AT-0120</strain>
    </source>
</reference>